<keyword evidence="8" id="KW-0539">Nucleus</keyword>
<accession>A0AAW2SU80</accession>
<reference evidence="9" key="2">
    <citation type="journal article" date="2024" name="Plant">
        <title>Genomic evolution and insights into agronomic trait innovations of Sesamum species.</title>
        <authorList>
            <person name="Miao H."/>
            <person name="Wang L."/>
            <person name="Qu L."/>
            <person name="Liu H."/>
            <person name="Sun Y."/>
            <person name="Le M."/>
            <person name="Wang Q."/>
            <person name="Wei S."/>
            <person name="Zheng Y."/>
            <person name="Lin W."/>
            <person name="Duan Y."/>
            <person name="Cao H."/>
            <person name="Xiong S."/>
            <person name="Wang X."/>
            <person name="Wei L."/>
            <person name="Li C."/>
            <person name="Ma Q."/>
            <person name="Ju M."/>
            <person name="Zhao R."/>
            <person name="Li G."/>
            <person name="Mu C."/>
            <person name="Tian Q."/>
            <person name="Mei H."/>
            <person name="Zhang T."/>
            <person name="Gao T."/>
            <person name="Zhang H."/>
        </authorList>
    </citation>
    <scope>NUCLEOTIDE SEQUENCE</scope>
    <source>
        <strain evidence="9">KEN8</strain>
    </source>
</reference>
<dbReference type="InterPro" id="IPR019410">
    <property type="entry name" value="Methyltransf_16"/>
</dbReference>
<evidence type="ECO:0000256" key="1">
    <source>
        <dbReference type="ARBA" id="ARBA00004123"/>
    </source>
</evidence>
<evidence type="ECO:0000256" key="5">
    <source>
        <dbReference type="ARBA" id="ARBA00022490"/>
    </source>
</evidence>
<feature type="non-terminal residue" evidence="9">
    <location>
        <position position="217"/>
    </location>
</feature>
<dbReference type="PANTHER" id="PTHR13539">
    <property type="entry name" value="CALMODULIN-LYSINE N-METHYLTRANSFERASE"/>
    <property type="match status" value="1"/>
</dbReference>
<dbReference type="Pfam" id="PF10294">
    <property type="entry name" value="Methyltransf_16"/>
    <property type="match status" value="1"/>
</dbReference>
<dbReference type="GO" id="GO:0005634">
    <property type="term" value="C:nucleus"/>
    <property type="evidence" value="ECO:0007669"/>
    <property type="project" value="UniProtKB-SubCell"/>
</dbReference>
<protein>
    <recommendedName>
        <fullName evidence="4">Calmodulin-lysine N-methyltransferase</fullName>
        <ecNumber evidence="3">2.1.1.60</ecNumber>
    </recommendedName>
</protein>
<dbReference type="SUPFAM" id="SSF53335">
    <property type="entry name" value="S-adenosyl-L-methionine-dependent methyltransferases"/>
    <property type="match status" value="1"/>
</dbReference>
<evidence type="ECO:0000256" key="6">
    <source>
        <dbReference type="ARBA" id="ARBA00022603"/>
    </source>
</evidence>
<keyword evidence="7" id="KW-0808">Transferase</keyword>
<sequence length="217" mass="24608">MDTDHSQPNRKPSSLRWQILRRALRRRPSSEPENLCEEIRLDEVSRRARNGFNLIPWHVVNEVGEDSDSFPKRDACFCYTLPLPNAPKLFLRQRCEDCVDLDDFEVCNRYDIDNTGLVCQWPSEDVLAYYAMLHLGSFRSKRVIELGSGYGLAGLVIAMATEASEVVISDGNPQVVDYIQCNIDANSASLGSTKVKSMILHWDQYEVSDISGTFDVI</sequence>
<dbReference type="InterPro" id="IPR029063">
    <property type="entry name" value="SAM-dependent_MTases_sf"/>
</dbReference>
<dbReference type="EC" id="2.1.1.60" evidence="3"/>
<keyword evidence="6" id="KW-0489">Methyltransferase</keyword>
<dbReference type="EMBL" id="JACGWM010000001">
    <property type="protein sequence ID" value="KAL0396140.1"/>
    <property type="molecule type" value="Genomic_DNA"/>
</dbReference>
<dbReference type="Gene3D" id="3.40.50.150">
    <property type="entry name" value="Vaccinia Virus protein VP39"/>
    <property type="match status" value="1"/>
</dbReference>
<dbReference type="PANTHER" id="PTHR13539:SF3">
    <property type="entry name" value="CALMODULIN-LYSINE N-METHYLTRANSFERASE"/>
    <property type="match status" value="1"/>
</dbReference>
<dbReference type="InterPro" id="IPR025800">
    <property type="entry name" value="CaM-Lys-N-MeTrfase"/>
</dbReference>
<dbReference type="AlphaFoldDB" id="A0AAW2SU80"/>
<evidence type="ECO:0000256" key="4">
    <source>
        <dbReference type="ARBA" id="ARBA00020594"/>
    </source>
</evidence>
<dbReference type="GO" id="GO:0005737">
    <property type="term" value="C:cytoplasm"/>
    <property type="evidence" value="ECO:0007669"/>
    <property type="project" value="UniProtKB-SubCell"/>
</dbReference>
<evidence type="ECO:0000256" key="3">
    <source>
        <dbReference type="ARBA" id="ARBA00011914"/>
    </source>
</evidence>
<dbReference type="GO" id="GO:0018025">
    <property type="term" value="F:calmodulin-lysine N-methyltransferase activity"/>
    <property type="evidence" value="ECO:0007669"/>
    <property type="project" value="UniProtKB-EC"/>
</dbReference>
<proteinExistence type="predicted"/>
<comment type="caution">
    <text evidence="9">The sequence shown here is derived from an EMBL/GenBank/DDBJ whole genome shotgun (WGS) entry which is preliminary data.</text>
</comment>
<organism evidence="9">
    <name type="scientific">Sesamum calycinum</name>
    <dbReference type="NCBI Taxonomy" id="2727403"/>
    <lineage>
        <taxon>Eukaryota</taxon>
        <taxon>Viridiplantae</taxon>
        <taxon>Streptophyta</taxon>
        <taxon>Embryophyta</taxon>
        <taxon>Tracheophyta</taxon>
        <taxon>Spermatophyta</taxon>
        <taxon>Magnoliopsida</taxon>
        <taxon>eudicotyledons</taxon>
        <taxon>Gunneridae</taxon>
        <taxon>Pentapetalae</taxon>
        <taxon>asterids</taxon>
        <taxon>lamiids</taxon>
        <taxon>Lamiales</taxon>
        <taxon>Pedaliaceae</taxon>
        <taxon>Sesamum</taxon>
    </lineage>
</organism>
<comment type="subcellular location">
    <subcellularLocation>
        <location evidence="2">Cytoplasm</location>
    </subcellularLocation>
    <subcellularLocation>
        <location evidence="1">Nucleus</location>
    </subcellularLocation>
</comment>
<keyword evidence="5" id="KW-0963">Cytoplasm</keyword>
<evidence type="ECO:0000256" key="2">
    <source>
        <dbReference type="ARBA" id="ARBA00004496"/>
    </source>
</evidence>
<dbReference type="GO" id="GO:0032259">
    <property type="term" value="P:methylation"/>
    <property type="evidence" value="ECO:0007669"/>
    <property type="project" value="UniProtKB-KW"/>
</dbReference>
<name>A0AAW2SU80_9LAMI</name>
<gene>
    <name evidence="9" type="ORF">Scaly_0062400</name>
</gene>
<evidence type="ECO:0000256" key="7">
    <source>
        <dbReference type="ARBA" id="ARBA00022679"/>
    </source>
</evidence>
<evidence type="ECO:0000313" key="9">
    <source>
        <dbReference type="EMBL" id="KAL0396140.1"/>
    </source>
</evidence>
<evidence type="ECO:0000256" key="8">
    <source>
        <dbReference type="ARBA" id="ARBA00023242"/>
    </source>
</evidence>
<reference evidence="9" key="1">
    <citation type="submission" date="2020-06" db="EMBL/GenBank/DDBJ databases">
        <authorList>
            <person name="Li T."/>
            <person name="Hu X."/>
            <person name="Zhang T."/>
            <person name="Song X."/>
            <person name="Zhang H."/>
            <person name="Dai N."/>
            <person name="Sheng W."/>
            <person name="Hou X."/>
            <person name="Wei L."/>
        </authorList>
    </citation>
    <scope>NUCLEOTIDE SEQUENCE</scope>
    <source>
        <strain evidence="9">KEN8</strain>
        <tissue evidence="9">Leaf</tissue>
    </source>
</reference>